<proteinExistence type="predicted"/>
<accession>F7QYQ4</accession>
<reference evidence="1 2" key="1">
    <citation type="journal article" date="2011" name="J. Bacteriol.">
        <title>Genome Sequence of Lactobacillus ruminis SPM0211, Isolated from a Fecal Sample from a Healthy Korean.</title>
        <authorList>
            <person name="Lee S."/>
            <person name="Cho Y.J."/>
            <person name="Lee A.H."/>
            <person name="Chun J."/>
            <person name="Ha N.J."/>
            <person name="Ko G."/>
        </authorList>
    </citation>
    <scope>NUCLEOTIDE SEQUENCE [LARGE SCALE GENOMIC DNA]</scope>
    <source>
        <strain evidence="1 2">SPM0211</strain>
    </source>
</reference>
<sequence length="39" mass="4458">MSTKIPNIISSPTKSKMTWRLKYEVVLAFAYAKLVELAE</sequence>
<comment type="caution">
    <text evidence="1">The sequence shown here is derived from an EMBL/GenBank/DDBJ whole genome shotgun (WGS) entry which is preliminary data.</text>
</comment>
<dbReference type="Proteomes" id="UP000002971">
    <property type="component" value="Unassembled WGS sequence"/>
</dbReference>
<dbReference type="AlphaFoldDB" id="F7QYQ4"/>
<protein>
    <recommendedName>
        <fullName evidence="3">Transposase</fullName>
    </recommendedName>
</protein>
<dbReference type="EMBL" id="AFOJ01000002">
    <property type="protein sequence ID" value="EGM53409.1"/>
    <property type="molecule type" value="Genomic_DNA"/>
</dbReference>
<name>F7QYQ4_9LACO</name>
<evidence type="ECO:0008006" key="3">
    <source>
        <dbReference type="Google" id="ProtNLM"/>
    </source>
</evidence>
<evidence type="ECO:0000313" key="2">
    <source>
        <dbReference type="Proteomes" id="UP000002971"/>
    </source>
</evidence>
<gene>
    <name evidence="1" type="ORF">LRU_00544</name>
</gene>
<evidence type="ECO:0000313" key="1">
    <source>
        <dbReference type="EMBL" id="EGM53409.1"/>
    </source>
</evidence>
<organism evidence="1 2">
    <name type="scientific">Ligilactobacillus ruminis SPM0211</name>
    <dbReference type="NCBI Taxonomy" id="1040964"/>
    <lineage>
        <taxon>Bacteria</taxon>
        <taxon>Bacillati</taxon>
        <taxon>Bacillota</taxon>
        <taxon>Bacilli</taxon>
        <taxon>Lactobacillales</taxon>
        <taxon>Lactobacillaceae</taxon>
        <taxon>Ligilactobacillus</taxon>
    </lineage>
</organism>